<evidence type="ECO:0000313" key="1">
    <source>
        <dbReference type="EMBL" id="UYU30249.1"/>
    </source>
</evidence>
<dbReference type="RefSeq" id="WP_264384069.1">
    <property type="nucleotide sequence ID" value="NZ_CP074352.1"/>
</dbReference>
<dbReference type="Pfam" id="PF06092">
    <property type="entry name" value="DUF943"/>
    <property type="match status" value="1"/>
</dbReference>
<dbReference type="EMBL" id="CP074352">
    <property type="protein sequence ID" value="UYU30249.1"/>
    <property type="molecule type" value="Genomic_DNA"/>
</dbReference>
<reference evidence="1 2" key="1">
    <citation type="submission" date="2021-05" db="EMBL/GenBank/DDBJ databases">
        <title>Isolation, identification, and the growth promoting effects of Pantoea dispersa strain YSD J2 from the aboveground leaves of Cyperus esculentus L.Var. Sativus.</title>
        <authorList>
            <person name="Wang S."/>
            <person name="Tang X.M."/>
            <person name="Huang Y.N."/>
        </authorList>
    </citation>
    <scope>NUCLEOTIDE SEQUENCE [LARGE SCALE GENOMIC DNA]</scope>
    <source>
        <strain evidence="2">YSD YN2</strain>
    </source>
</reference>
<name>A0ABY6JCD1_9ENTR</name>
<gene>
    <name evidence="1" type="ORF">KFZ77_10060</name>
</gene>
<dbReference type="InterPro" id="IPR010351">
    <property type="entry name" value="DUF943"/>
</dbReference>
<sequence length="147" mass="17047">MSKKRILCVVGYAATAVLVCWNLARQPRIIDIHRDGNIVAVIAEQLHYFDRTKINWWKENEHRIHARLNLSEADASRLSFYVISFNEGYEQPDDSDQLCFDDMTSPARCLQKNYLLVVKHSSREPVEYCGDEHCYVDATDGSLVRIR</sequence>
<organism evidence="1 2">
    <name type="scientific">Siccibacter colletis</name>
    <dbReference type="NCBI Taxonomy" id="1505757"/>
    <lineage>
        <taxon>Bacteria</taxon>
        <taxon>Pseudomonadati</taxon>
        <taxon>Pseudomonadota</taxon>
        <taxon>Gammaproteobacteria</taxon>
        <taxon>Enterobacterales</taxon>
        <taxon>Enterobacteriaceae</taxon>
        <taxon>Siccibacter</taxon>
    </lineage>
</organism>
<dbReference type="Proteomes" id="UP001156318">
    <property type="component" value="Chromosome"/>
</dbReference>
<protein>
    <submittedName>
        <fullName evidence="1">DUF943 family protein</fullName>
    </submittedName>
</protein>
<accession>A0ABY6JCD1</accession>
<proteinExistence type="predicted"/>
<evidence type="ECO:0000313" key="2">
    <source>
        <dbReference type="Proteomes" id="UP001156318"/>
    </source>
</evidence>
<keyword evidence="2" id="KW-1185">Reference proteome</keyword>